<evidence type="ECO:0000259" key="5">
    <source>
        <dbReference type="PROSITE" id="PS50122"/>
    </source>
</evidence>
<dbReference type="Proteomes" id="UP000434580">
    <property type="component" value="Unassembled WGS sequence"/>
</dbReference>
<feature type="active site" evidence="4">
    <location>
        <position position="135"/>
    </location>
</feature>
<feature type="active site" evidence="4">
    <location>
        <position position="162"/>
    </location>
</feature>
<feature type="domain" description="CheB-type methylesterase" evidence="5">
    <location>
        <begin position="123"/>
        <end position="294"/>
    </location>
</feature>
<dbReference type="GO" id="GO:0006935">
    <property type="term" value="P:chemotaxis"/>
    <property type="evidence" value="ECO:0007669"/>
    <property type="project" value="UniProtKB-UniRule"/>
</dbReference>
<dbReference type="InterPro" id="IPR000673">
    <property type="entry name" value="Sig_transdc_resp-reg_Me-estase"/>
</dbReference>
<sequence length="323" mass="35520">MDQRVKLKQSVGLIADTMDILHQLRLMLDSVHVPIACAFRAESYVSPLADTADLWLVVSEDAADIFDKLSDETDSPIFLSDTVPDITDKLHYEQWRQSMLDKVLETLQASAPPVVAEQSSSVGIDFRDVWVIAASLGGPEAVKEFLAYVSPDLPVAFVYGQHIEANFAERLPDILNKHSSIETWYAENGRVLHRGALAVFPSHQLTSVDENGQLNVAQTVSWQAPYTPNLNQMVQNIARHFEHRMGVIVFSGMCDDGASASVQLARKGMPLWAQEPEACVCASMPEAVIESGFVGVTGTPMALAEALNTRYGCVFQPEESNEE</sequence>
<dbReference type="EC" id="3.1.1.61" evidence="2"/>
<organism evidence="6 7">
    <name type="scientific">BD1-7 clade bacterium</name>
    <dbReference type="NCBI Taxonomy" id="2029982"/>
    <lineage>
        <taxon>Bacteria</taxon>
        <taxon>Pseudomonadati</taxon>
        <taxon>Pseudomonadota</taxon>
        <taxon>Gammaproteobacteria</taxon>
        <taxon>Cellvibrionales</taxon>
        <taxon>Spongiibacteraceae</taxon>
        <taxon>BD1-7 clade</taxon>
    </lineage>
</organism>
<dbReference type="InterPro" id="IPR035909">
    <property type="entry name" value="CheB_C"/>
</dbReference>
<comment type="catalytic activity">
    <reaction evidence="3">
        <text>[protein]-L-glutamate 5-O-methyl ester + H2O = L-glutamyl-[protein] + methanol + H(+)</text>
        <dbReference type="Rhea" id="RHEA:23236"/>
        <dbReference type="Rhea" id="RHEA-COMP:10208"/>
        <dbReference type="Rhea" id="RHEA-COMP:10311"/>
        <dbReference type="ChEBI" id="CHEBI:15377"/>
        <dbReference type="ChEBI" id="CHEBI:15378"/>
        <dbReference type="ChEBI" id="CHEBI:17790"/>
        <dbReference type="ChEBI" id="CHEBI:29973"/>
        <dbReference type="ChEBI" id="CHEBI:82795"/>
        <dbReference type="EC" id="3.1.1.61"/>
    </reaction>
</comment>
<gene>
    <name evidence="6" type="primary">cheB1</name>
    <name evidence="6" type="ORF">DPBNPPHM_00693</name>
</gene>
<keyword evidence="4" id="KW-0145">Chemotaxis</keyword>
<evidence type="ECO:0000256" key="3">
    <source>
        <dbReference type="ARBA" id="ARBA00048267"/>
    </source>
</evidence>
<dbReference type="GO" id="GO:0005737">
    <property type="term" value="C:cytoplasm"/>
    <property type="evidence" value="ECO:0007669"/>
    <property type="project" value="InterPro"/>
</dbReference>
<protein>
    <recommendedName>
        <fullName evidence="2">protein-glutamate methylesterase</fullName>
        <ecNumber evidence="2">3.1.1.61</ecNumber>
    </recommendedName>
</protein>
<dbReference type="PANTHER" id="PTHR42872:SF6">
    <property type="entry name" value="PROTEIN-GLUTAMATE METHYLESTERASE_PROTEIN-GLUTAMINE GLUTAMINASE"/>
    <property type="match status" value="1"/>
</dbReference>
<dbReference type="GO" id="GO:0008984">
    <property type="term" value="F:protein-glutamate methylesterase activity"/>
    <property type="evidence" value="ECO:0007669"/>
    <property type="project" value="UniProtKB-EC"/>
</dbReference>
<keyword evidence="1 4" id="KW-0378">Hydrolase</keyword>
<dbReference type="PROSITE" id="PS50122">
    <property type="entry name" value="CHEB"/>
    <property type="match status" value="1"/>
</dbReference>
<evidence type="ECO:0000256" key="1">
    <source>
        <dbReference type="ARBA" id="ARBA00022801"/>
    </source>
</evidence>
<dbReference type="EMBL" id="CACSII010000001">
    <property type="protein sequence ID" value="CAA0084233.1"/>
    <property type="molecule type" value="Genomic_DNA"/>
</dbReference>
<feature type="active site" evidence="4">
    <location>
        <position position="256"/>
    </location>
</feature>
<dbReference type="SUPFAM" id="SSF52738">
    <property type="entry name" value="Methylesterase CheB, C-terminal domain"/>
    <property type="match status" value="1"/>
</dbReference>
<proteinExistence type="predicted"/>
<evidence type="ECO:0000313" key="7">
    <source>
        <dbReference type="Proteomes" id="UP000434580"/>
    </source>
</evidence>
<dbReference type="Gene3D" id="3.40.50.180">
    <property type="entry name" value="Methylesterase CheB, C-terminal domain"/>
    <property type="match status" value="1"/>
</dbReference>
<evidence type="ECO:0000256" key="4">
    <source>
        <dbReference type="PROSITE-ProRule" id="PRU00050"/>
    </source>
</evidence>
<name>A0A5S9MTC3_9GAMM</name>
<dbReference type="PANTHER" id="PTHR42872">
    <property type="entry name" value="PROTEIN-GLUTAMATE METHYLESTERASE/PROTEIN-GLUTAMINE GLUTAMINASE"/>
    <property type="match status" value="1"/>
</dbReference>
<reference evidence="6 7" key="1">
    <citation type="submission" date="2019-11" db="EMBL/GenBank/DDBJ databases">
        <authorList>
            <person name="Holert J."/>
        </authorList>
    </citation>
    <scope>NUCLEOTIDE SEQUENCE [LARGE SCALE GENOMIC DNA]</scope>
    <source>
        <strain evidence="6">BC5_2</strain>
    </source>
</reference>
<accession>A0A5S9MTC3</accession>
<dbReference type="Pfam" id="PF01339">
    <property type="entry name" value="CheB_methylest"/>
    <property type="match status" value="1"/>
</dbReference>
<evidence type="ECO:0000313" key="6">
    <source>
        <dbReference type="EMBL" id="CAA0084233.1"/>
    </source>
</evidence>
<evidence type="ECO:0000256" key="2">
    <source>
        <dbReference type="ARBA" id="ARBA00039140"/>
    </source>
</evidence>
<dbReference type="GO" id="GO:0000156">
    <property type="term" value="F:phosphorelay response regulator activity"/>
    <property type="evidence" value="ECO:0007669"/>
    <property type="project" value="InterPro"/>
</dbReference>
<dbReference type="AlphaFoldDB" id="A0A5S9MTC3"/>